<feature type="compositionally biased region" description="Low complexity" evidence="1">
    <location>
        <begin position="191"/>
        <end position="201"/>
    </location>
</feature>
<evidence type="ECO:0000256" key="2">
    <source>
        <dbReference type="SAM" id="SignalP"/>
    </source>
</evidence>
<dbReference type="EMBL" id="MWWZ01000004">
    <property type="protein sequence ID" value="OZG69094.1"/>
    <property type="molecule type" value="Genomic_DNA"/>
</dbReference>
<dbReference type="InterPro" id="IPR028082">
    <property type="entry name" value="Peripla_BP_I"/>
</dbReference>
<sequence>MTTRNSSFAARLTALMAAAGLLVGLGACSSADNGQSEDPDSSSTTVSTGAKDGAVAIFTPSDGITISQHTPLNKWAKLVPEITDALEAEGMSGDHIESFTSDSLDRQSRTVQDYVVDHLSATDEDDIEAQHTTLLVAPVVQTDDSTRQYGDYIRQELAHDDENDENTADDADASDTSDTSDTGSADDGDSSADASEGTSEADGTDSTEDAEDSEAERIVEENRQAADRLVSALRLAQDSGMHVVLMASTIEGYSPDAFVSFSDARSIGQLQAEKMVTKLELDKVSEDNPKYVEVMLPYDPQSSSADTDDAASADDADTSASFAQEAFAGIWSVLGPYFESGVLRSPSGILTASTTADDWRLVAYDASEDDATGSELANRLDVENSDSGHTRIDGVIAMNDYVASDVIDELEALGYTGSAADINPSITISGIVDNITGKKDLAREAVPDPIKAPDTDGTDADTQDEAERDAQWPLVTGYGAYVDSMPDLVSGKQWMTGLEDRKALAEATAQACVRLNTGTTLDDMESVSTTTIAGKETPTISEALLAVSASNLKAELITPGYITMAEAGL</sequence>
<gene>
    <name evidence="3" type="ORF">BEUL_0500</name>
</gene>
<protein>
    <recommendedName>
        <fullName evidence="5">Periplasmic binding protein domain-containing protein</fullName>
    </recommendedName>
</protein>
<comment type="caution">
    <text evidence="3">The sequence shown here is derived from an EMBL/GenBank/DDBJ whole genome shotgun (WGS) entry which is preliminary data.</text>
</comment>
<evidence type="ECO:0000313" key="4">
    <source>
        <dbReference type="Proteomes" id="UP000216057"/>
    </source>
</evidence>
<dbReference type="Proteomes" id="UP000216057">
    <property type="component" value="Unassembled WGS sequence"/>
</dbReference>
<feature type="compositionally biased region" description="Acidic residues" evidence="1">
    <location>
        <begin position="161"/>
        <end position="175"/>
    </location>
</feature>
<name>A0A261GCF4_9BIFI</name>
<dbReference type="Gene3D" id="3.40.50.2300">
    <property type="match status" value="1"/>
</dbReference>
<feature type="chain" id="PRO_5013034591" description="Periplasmic binding protein domain-containing protein" evidence="2">
    <location>
        <begin position="32"/>
        <end position="569"/>
    </location>
</feature>
<evidence type="ECO:0008006" key="5">
    <source>
        <dbReference type="Google" id="ProtNLM"/>
    </source>
</evidence>
<accession>A0A261GCF4</accession>
<organism evidence="3 4">
    <name type="scientific">Bifidobacterium eulemuris</name>
    <dbReference type="NCBI Taxonomy" id="1765219"/>
    <lineage>
        <taxon>Bacteria</taxon>
        <taxon>Bacillati</taxon>
        <taxon>Actinomycetota</taxon>
        <taxon>Actinomycetes</taxon>
        <taxon>Bifidobacteriales</taxon>
        <taxon>Bifidobacteriaceae</taxon>
        <taxon>Bifidobacterium</taxon>
    </lineage>
</organism>
<keyword evidence="2" id="KW-0732">Signal</keyword>
<dbReference type="RefSeq" id="WP_169714242.1">
    <property type="nucleotide sequence ID" value="NZ_CP062938.1"/>
</dbReference>
<feature type="region of interest" description="Disordered" evidence="1">
    <location>
        <begin position="156"/>
        <end position="217"/>
    </location>
</feature>
<evidence type="ECO:0000313" key="3">
    <source>
        <dbReference type="EMBL" id="OZG69094.1"/>
    </source>
</evidence>
<dbReference type="PROSITE" id="PS51257">
    <property type="entry name" value="PROKAR_LIPOPROTEIN"/>
    <property type="match status" value="1"/>
</dbReference>
<dbReference type="AlphaFoldDB" id="A0A261GCF4"/>
<feature type="compositionally biased region" description="Acidic residues" evidence="1">
    <location>
        <begin position="202"/>
        <end position="214"/>
    </location>
</feature>
<feature type="signal peptide" evidence="2">
    <location>
        <begin position="1"/>
        <end position="31"/>
    </location>
</feature>
<dbReference type="SUPFAM" id="SSF53822">
    <property type="entry name" value="Periplasmic binding protein-like I"/>
    <property type="match status" value="1"/>
</dbReference>
<reference evidence="3 4" key="1">
    <citation type="journal article" date="2017" name="BMC Genomics">
        <title>Comparative genomic and phylogenomic analyses of the Bifidobacteriaceae family.</title>
        <authorList>
            <person name="Lugli G.A."/>
            <person name="Milani C."/>
            <person name="Turroni F."/>
            <person name="Duranti S."/>
            <person name="Mancabelli L."/>
            <person name="Mangifesta M."/>
            <person name="Ferrario C."/>
            <person name="Modesto M."/>
            <person name="Mattarelli P."/>
            <person name="Jiri K."/>
            <person name="van Sinderen D."/>
            <person name="Ventura M."/>
        </authorList>
    </citation>
    <scope>NUCLEOTIDE SEQUENCE [LARGE SCALE GENOMIC DNA]</scope>
    <source>
        <strain evidence="3 4">DSM 100216</strain>
    </source>
</reference>
<feature type="compositionally biased region" description="Basic and acidic residues" evidence="1">
    <location>
        <begin position="443"/>
        <end position="454"/>
    </location>
</feature>
<proteinExistence type="predicted"/>
<feature type="region of interest" description="Disordered" evidence="1">
    <location>
        <begin position="443"/>
        <end position="470"/>
    </location>
</feature>
<feature type="compositionally biased region" description="Acidic residues" evidence="1">
    <location>
        <begin position="456"/>
        <end position="467"/>
    </location>
</feature>
<evidence type="ECO:0000256" key="1">
    <source>
        <dbReference type="SAM" id="MobiDB-lite"/>
    </source>
</evidence>